<keyword evidence="2 5" id="KW-0812">Transmembrane</keyword>
<feature type="transmembrane region" description="Helical" evidence="5">
    <location>
        <begin position="43"/>
        <end position="64"/>
    </location>
</feature>
<evidence type="ECO:0000256" key="1">
    <source>
        <dbReference type="ARBA" id="ARBA00004141"/>
    </source>
</evidence>
<dbReference type="KEGG" id="muc:MuYL_2116"/>
<protein>
    <recommendedName>
        <fullName evidence="8">DoxX-like family protein</fullName>
    </recommendedName>
</protein>
<dbReference type="Pfam" id="PF13564">
    <property type="entry name" value="DoxX_2"/>
    <property type="match status" value="1"/>
</dbReference>
<dbReference type="InterPro" id="IPR032808">
    <property type="entry name" value="DoxX"/>
</dbReference>
<dbReference type="GO" id="GO:0016020">
    <property type="term" value="C:membrane"/>
    <property type="evidence" value="ECO:0007669"/>
    <property type="project" value="UniProtKB-SubCell"/>
</dbReference>
<reference evidence="6 7" key="1">
    <citation type="submission" date="2017-08" db="EMBL/GenBank/DDBJ databases">
        <title>Complete genome sequence of Mucilaginibacter sp. strain BJC16-A31.</title>
        <authorList>
            <consortium name="Henan University of Science and Technology"/>
            <person name="You X."/>
        </authorList>
    </citation>
    <scope>NUCLEOTIDE SEQUENCE [LARGE SCALE GENOMIC DNA]</scope>
    <source>
        <strain evidence="6 7">BJC16-A31</strain>
    </source>
</reference>
<evidence type="ECO:0000256" key="4">
    <source>
        <dbReference type="ARBA" id="ARBA00023136"/>
    </source>
</evidence>
<sequence>MKKINIIYWISNGLLMALMLSSAIPGVMGTADSQAFVVTHLHYPTYFGALLGAAKILGVIALIIPGYPTIKEWAYAGFAFDLMFALSSFIPVGDPFKGWAPFIVFFALFIISYTYYRKRITAKAAGIS</sequence>
<evidence type="ECO:0008006" key="8">
    <source>
        <dbReference type="Google" id="ProtNLM"/>
    </source>
</evidence>
<proteinExistence type="predicted"/>
<keyword evidence="4 5" id="KW-0472">Membrane</keyword>
<feature type="transmembrane region" description="Helical" evidence="5">
    <location>
        <begin position="73"/>
        <end position="92"/>
    </location>
</feature>
<dbReference type="InterPro" id="IPR016944">
    <property type="entry name" value="UCP030066"/>
</dbReference>
<evidence type="ECO:0000313" key="7">
    <source>
        <dbReference type="Proteomes" id="UP000215002"/>
    </source>
</evidence>
<feature type="transmembrane region" description="Helical" evidence="5">
    <location>
        <begin position="98"/>
        <end position="116"/>
    </location>
</feature>
<evidence type="ECO:0000313" key="6">
    <source>
        <dbReference type="EMBL" id="ASU34006.1"/>
    </source>
</evidence>
<keyword evidence="7" id="KW-1185">Reference proteome</keyword>
<name>A0A223NW03_9SPHI</name>
<dbReference type="Proteomes" id="UP000215002">
    <property type="component" value="Chromosome"/>
</dbReference>
<dbReference type="RefSeq" id="WP_094570403.1">
    <property type="nucleotide sequence ID" value="NZ_CP022743.1"/>
</dbReference>
<dbReference type="PIRSF" id="PIRSF030066">
    <property type="entry name" value="UCP030066"/>
    <property type="match status" value="1"/>
</dbReference>
<evidence type="ECO:0000256" key="5">
    <source>
        <dbReference type="SAM" id="Phobius"/>
    </source>
</evidence>
<accession>A0A223NW03</accession>
<dbReference type="OrthoDB" id="7960583at2"/>
<evidence type="ECO:0000256" key="3">
    <source>
        <dbReference type="ARBA" id="ARBA00022989"/>
    </source>
</evidence>
<comment type="subcellular location">
    <subcellularLocation>
        <location evidence="1">Membrane</location>
        <topology evidence="1">Multi-pass membrane protein</topology>
    </subcellularLocation>
</comment>
<dbReference type="AlphaFoldDB" id="A0A223NW03"/>
<organism evidence="6 7">
    <name type="scientific">Mucilaginibacter xinganensis</name>
    <dbReference type="NCBI Taxonomy" id="1234841"/>
    <lineage>
        <taxon>Bacteria</taxon>
        <taxon>Pseudomonadati</taxon>
        <taxon>Bacteroidota</taxon>
        <taxon>Sphingobacteriia</taxon>
        <taxon>Sphingobacteriales</taxon>
        <taxon>Sphingobacteriaceae</taxon>
        <taxon>Mucilaginibacter</taxon>
    </lineage>
</organism>
<evidence type="ECO:0000256" key="2">
    <source>
        <dbReference type="ARBA" id="ARBA00022692"/>
    </source>
</evidence>
<dbReference type="EMBL" id="CP022743">
    <property type="protein sequence ID" value="ASU34006.1"/>
    <property type="molecule type" value="Genomic_DNA"/>
</dbReference>
<gene>
    <name evidence="6" type="ORF">MuYL_2116</name>
</gene>
<keyword evidence="3 5" id="KW-1133">Transmembrane helix</keyword>